<evidence type="ECO:0000313" key="3">
    <source>
        <dbReference type="Proteomes" id="UP000250235"/>
    </source>
</evidence>
<feature type="region of interest" description="Disordered" evidence="1">
    <location>
        <begin position="55"/>
        <end position="103"/>
    </location>
</feature>
<evidence type="ECO:0000256" key="1">
    <source>
        <dbReference type="SAM" id="MobiDB-lite"/>
    </source>
</evidence>
<proteinExistence type="predicted"/>
<dbReference type="EMBL" id="KV005881">
    <property type="protein sequence ID" value="KZV33329.1"/>
    <property type="molecule type" value="Genomic_DNA"/>
</dbReference>
<protein>
    <submittedName>
        <fullName evidence="2">Uncharacterized protein</fullName>
    </submittedName>
</protein>
<organism evidence="2 3">
    <name type="scientific">Dorcoceras hygrometricum</name>
    <dbReference type="NCBI Taxonomy" id="472368"/>
    <lineage>
        <taxon>Eukaryota</taxon>
        <taxon>Viridiplantae</taxon>
        <taxon>Streptophyta</taxon>
        <taxon>Embryophyta</taxon>
        <taxon>Tracheophyta</taxon>
        <taxon>Spermatophyta</taxon>
        <taxon>Magnoliopsida</taxon>
        <taxon>eudicotyledons</taxon>
        <taxon>Gunneridae</taxon>
        <taxon>Pentapetalae</taxon>
        <taxon>asterids</taxon>
        <taxon>lamiids</taxon>
        <taxon>Lamiales</taxon>
        <taxon>Gesneriaceae</taxon>
        <taxon>Didymocarpoideae</taxon>
        <taxon>Trichosporeae</taxon>
        <taxon>Loxocarpinae</taxon>
        <taxon>Dorcoceras</taxon>
    </lineage>
</organism>
<accession>A0A2Z7BIT2</accession>
<keyword evidence="3" id="KW-1185">Reference proteome</keyword>
<evidence type="ECO:0000313" key="2">
    <source>
        <dbReference type="EMBL" id="KZV33329.1"/>
    </source>
</evidence>
<feature type="compositionally biased region" description="Acidic residues" evidence="1">
    <location>
        <begin position="70"/>
        <end position="89"/>
    </location>
</feature>
<dbReference type="Proteomes" id="UP000250235">
    <property type="component" value="Unassembled WGS sequence"/>
</dbReference>
<dbReference type="AlphaFoldDB" id="A0A2Z7BIT2"/>
<name>A0A2Z7BIT2_9LAMI</name>
<reference evidence="2 3" key="1">
    <citation type="journal article" date="2015" name="Proc. Natl. Acad. Sci. U.S.A.">
        <title>The resurrection genome of Boea hygrometrica: A blueprint for survival of dehydration.</title>
        <authorList>
            <person name="Xiao L."/>
            <person name="Yang G."/>
            <person name="Zhang L."/>
            <person name="Yang X."/>
            <person name="Zhao S."/>
            <person name="Ji Z."/>
            <person name="Zhou Q."/>
            <person name="Hu M."/>
            <person name="Wang Y."/>
            <person name="Chen M."/>
            <person name="Xu Y."/>
            <person name="Jin H."/>
            <person name="Xiao X."/>
            <person name="Hu G."/>
            <person name="Bao F."/>
            <person name="Hu Y."/>
            <person name="Wan P."/>
            <person name="Li L."/>
            <person name="Deng X."/>
            <person name="Kuang T."/>
            <person name="Xiang C."/>
            <person name="Zhu J.K."/>
            <person name="Oliver M.J."/>
            <person name="He Y."/>
        </authorList>
    </citation>
    <scope>NUCLEOTIDE SEQUENCE [LARGE SCALE GENOMIC DNA]</scope>
    <source>
        <strain evidence="3">cv. XS01</strain>
    </source>
</reference>
<gene>
    <name evidence="2" type="ORF">F511_41607</name>
</gene>
<sequence>MQILHLYVETDSINPNLGYNEPDSYQHVFEGGFFNQPGDEFFDTNTADHEIELASPDQGDANTHVGFSDTEPEISSDESDEEPTNDEHEDNVHEGTSSVTSEEILYKDKSRHFSQCDATSWTRKVTKTKTRKLRNTACKIMDDDEDQGIQHSRSWTRTKMNTKTRSNTACKKSSGLEKLIKTIQQNFLSSTH</sequence>